<dbReference type="AlphaFoldDB" id="A0A1R0WSV9"/>
<dbReference type="RefSeq" id="WP_076179921.1">
    <property type="nucleotide sequence ID" value="NZ_MKQP01000100.1"/>
</dbReference>
<proteinExistence type="predicted"/>
<comment type="caution">
    <text evidence="1">The sequence shown here is derived from an EMBL/GenBank/DDBJ whole genome shotgun (WGS) entry which is preliminary data.</text>
</comment>
<evidence type="ECO:0000313" key="1">
    <source>
        <dbReference type="EMBL" id="OMD20344.1"/>
    </source>
</evidence>
<name>A0A1R0WSV9_9BACL</name>
<organism evidence="1 2">
    <name type="scientific">Paenibacillus odorifer</name>
    <dbReference type="NCBI Taxonomy" id="189426"/>
    <lineage>
        <taxon>Bacteria</taxon>
        <taxon>Bacillati</taxon>
        <taxon>Bacillota</taxon>
        <taxon>Bacilli</taxon>
        <taxon>Bacillales</taxon>
        <taxon>Paenibacillaceae</taxon>
        <taxon>Paenibacillus</taxon>
    </lineage>
</organism>
<dbReference type="Proteomes" id="UP000187465">
    <property type="component" value="Unassembled WGS sequence"/>
</dbReference>
<dbReference type="EMBL" id="MKQP01000100">
    <property type="protein sequence ID" value="OMD20344.1"/>
    <property type="molecule type" value="Genomic_DNA"/>
</dbReference>
<protein>
    <submittedName>
        <fullName evidence="1">Uncharacterized protein</fullName>
    </submittedName>
</protein>
<accession>A0A1R0WSV9</accession>
<reference evidence="1 2" key="1">
    <citation type="submission" date="2016-10" db="EMBL/GenBank/DDBJ databases">
        <title>Paenibacillus species isolates.</title>
        <authorList>
            <person name="Beno S.M."/>
        </authorList>
    </citation>
    <scope>NUCLEOTIDE SEQUENCE [LARGE SCALE GENOMIC DNA]</scope>
    <source>
        <strain evidence="1 2">FSL H7-0604</strain>
    </source>
</reference>
<sequence>MIFTIKSMQEKGKLKEEYYDILKHNLDWKKSYDEQDDVLIVELSKIEELFSIFAGLEMQMGYGGHITIDFQDSIIYILDSWIE</sequence>
<evidence type="ECO:0000313" key="2">
    <source>
        <dbReference type="Proteomes" id="UP000187465"/>
    </source>
</evidence>
<gene>
    <name evidence="1" type="ORF">BJP51_09685</name>
</gene>